<keyword evidence="10" id="KW-0694">RNA-binding</keyword>
<feature type="domain" description="RdRp catalytic" evidence="14">
    <location>
        <begin position="547"/>
        <end position="741"/>
    </location>
</feature>
<evidence type="ECO:0000256" key="11">
    <source>
        <dbReference type="ARBA" id="ARBA00022953"/>
    </source>
</evidence>
<evidence type="ECO:0000256" key="6">
    <source>
        <dbReference type="ARBA" id="ARBA00022679"/>
    </source>
</evidence>
<keyword evidence="5 13" id="KW-0696">RNA-directed RNA polymerase</keyword>
<dbReference type="Gene3D" id="3.30.70.2480">
    <property type="match status" value="1"/>
</dbReference>
<evidence type="ECO:0000256" key="12">
    <source>
        <dbReference type="ARBA" id="ARBA00048744"/>
    </source>
</evidence>
<dbReference type="InterPro" id="IPR001795">
    <property type="entry name" value="RNA-dir_pol_luteovirus"/>
</dbReference>
<dbReference type="GO" id="GO:0044423">
    <property type="term" value="C:virion component"/>
    <property type="evidence" value="ECO:0007669"/>
    <property type="project" value="UniProtKB-KW"/>
</dbReference>
<dbReference type="GO" id="GO:0003723">
    <property type="term" value="F:RNA binding"/>
    <property type="evidence" value="ECO:0007669"/>
    <property type="project" value="UniProtKB-KW"/>
</dbReference>
<evidence type="ECO:0000256" key="4">
    <source>
        <dbReference type="ARBA" id="ARBA00022412"/>
    </source>
</evidence>
<keyword evidence="11 13" id="KW-0693">Viral RNA replication</keyword>
<evidence type="ECO:0000256" key="5">
    <source>
        <dbReference type="ARBA" id="ARBA00022484"/>
    </source>
</evidence>
<comment type="subcellular location">
    <subcellularLocation>
        <location evidence="1">Virion</location>
    </subcellularLocation>
</comment>
<dbReference type="PROSITE" id="PS50523">
    <property type="entry name" value="RDRP_DSRNA_REO"/>
    <property type="match status" value="1"/>
</dbReference>
<gene>
    <name evidence="15" type="primary">VP1</name>
</gene>
<evidence type="ECO:0000259" key="14">
    <source>
        <dbReference type="PROSITE" id="PS50523"/>
    </source>
</evidence>
<protein>
    <recommendedName>
        <fullName evidence="4 13">RNA-directed RNA polymerase</fullName>
        <ecNumber evidence="3 13">2.7.7.48</ecNumber>
    </recommendedName>
</protein>
<evidence type="ECO:0000256" key="13">
    <source>
        <dbReference type="RuleBase" id="RU364050"/>
    </source>
</evidence>
<evidence type="ECO:0000256" key="2">
    <source>
        <dbReference type="ARBA" id="ARBA00009581"/>
    </source>
</evidence>
<keyword evidence="9" id="KW-0946">Virion</keyword>
<evidence type="ECO:0000256" key="3">
    <source>
        <dbReference type="ARBA" id="ARBA00012494"/>
    </source>
</evidence>
<evidence type="ECO:0000256" key="7">
    <source>
        <dbReference type="ARBA" id="ARBA00022695"/>
    </source>
</evidence>
<dbReference type="SUPFAM" id="SSF56672">
    <property type="entry name" value="DNA/RNA polymerases"/>
    <property type="match status" value="1"/>
</dbReference>
<dbReference type="GO" id="GO:0006351">
    <property type="term" value="P:DNA-templated transcription"/>
    <property type="evidence" value="ECO:0007669"/>
    <property type="project" value="InterPro"/>
</dbReference>
<evidence type="ECO:0000256" key="8">
    <source>
        <dbReference type="ARBA" id="ARBA00022741"/>
    </source>
</evidence>
<keyword evidence="7 13" id="KW-0548">Nucleotidyltransferase</keyword>
<dbReference type="GO" id="GO:0000166">
    <property type="term" value="F:nucleotide binding"/>
    <property type="evidence" value="ECO:0007669"/>
    <property type="project" value="UniProtKB-KW"/>
</dbReference>
<comment type="catalytic activity">
    <reaction evidence="12 13">
        <text>RNA(n) + a ribonucleoside 5'-triphosphate = RNA(n+1) + diphosphate</text>
        <dbReference type="Rhea" id="RHEA:21248"/>
        <dbReference type="Rhea" id="RHEA-COMP:14527"/>
        <dbReference type="Rhea" id="RHEA-COMP:17342"/>
        <dbReference type="ChEBI" id="CHEBI:33019"/>
        <dbReference type="ChEBI" id="CHEBI:61557"/>
        <dbReference type="ChEBI" id="CHEBI:140395"/>
        <dbReference type="EC" id="2.7.7.48"/>
    </reaction>
</comment>
<dbReference type="GO" id="GO:0003968">
    <property type="term" value="F:RNA-directed RNA polymerase activity"/>
    <property type="evidence" value="ECO:0007669"/>
    <property type="project" value="UniProtKB-KW"/>
</dbReference>
<dbReference type="EC" id="2.7.7.48" evidence="3 13"/>
<accession>A0A345ANN5</accession>
<reference evidence="15" key="1">
    <citation type="journal article" date="2018" name="Zhongguo Dong Wu Jian Yi">
        <title>Genome Analysis of the Pigeon Rotavirus Group G Isolated in China.</title>
        <authorList>
            <person name="Wang K."/>
            <person name="Wang S."/>
            <person name="Zhuang Q."/>
            <person name="Qiu Y."/>
            <person name="Hou G."/>
        </authorList>
    </citation>
    <scope>NUCLEOTIDE SEQUENCE</scope>
    <source>
        <strain evidence="15">Pigeon/China/10/2014</strain>
    </source>
</reference>
<keyword evidence="6 13" id="KW-0808">Transferase</keyword>
<dbReference type="InterPro" id="IPR007097">
    <property type="entry name" value="RNA-dir_pol_reovirus"/>
</dbReference>
<name>A0A345ANN5_9REOV</name>
<dbReference type="EMBL" id="MF768264">
    <property type="protein sequence ID" value="AXF38057.1"/>
    <property type="molecule type" value="Genomic_RNA"/>
</dbReference>
<organism evidence="15">
    <name type="scientific">Rotavirus G</name>
    <dbReference type="NCBI Taxonomy" id="183407"/>
    <lineage>
        <taxon>Viruses</taxon>
        <taxon>Riboviria</taxon>
        <taxon>Orthornavirae</taxon>
        <taxon>Duplornaviricota</taxon>
        <taxon>Resentoviricetes</taxon>
        <taxon>Reovirales</taxon>
        <taxon>Sedoreoviridae</taxon>
        <taxon>Rotavirus</taxon>
        <taxon>Rotavirus gammagastroenteritidis</taxon>
    </lineage>
</organism>
<evidence type="ECO:0000256" key="1">
    <source>
        <dbReference type="ARBA" id="ARBA00004328"/>
    </source>
</evidence>
<sequence length="1161" mass="133199">MDQFLEWLSRSMIRDLSYTSLVYTNPRISRIVLEKDSKENIWQTRETTTNTPKEAICYIKKILESEESVEKKIEKLLRIRYHAVYVEDKSDKRELVQKLLSITIKQLGDEELDETNINLIVNDAKKWRIKNASKLRPYHFNIPIREFIRDNEFEIVDTNDRKWKSDTLQGLIPHYYHRTHTLVSSVLYAVQSRIDAYDSERKKALKWLLKKIQSKMAEGYLELERNRKWSMTIKELKEANFRMYNAKIIHASCAMISILHSKRILPEFLCQIVAAFEEIPANAAKVLSSPMTLYIGICQLQTKKVVSTGNANESAQTDQPNMQRVDDSQLEEWKKSVEEDPLPSSLLLKLMSKNLKTDINTFKTIFNCFSATFHVGHRIDNSQDAIQDQVAVEYTSKVNREMYDMYYYTLKNMLKDEIKNYMLEMKRQMNSDVTVPSLASLANTSNGRTIEVEFVGRKIKTTKKMLHLDNDLFTESNYTEIEKIIGQGIPMGTRNVPARQTRGIFILPWQVAAVQHTLAETMYKRAKRGAYKGAFFAEASHSKAASLTYGVLAQDTSTAEKIILYTDVSQWDASQHNTEPYRSAWINAIDEAREELAMPKSLEPRVLEMNVLDKMKEIQRALLNSDLIIESPGSQREPLKIRYHGVASGEKTTKIGNSFANVALIITVLNKVSEKIPDIRVTHMRVDGDDNVVTMYTSCKIEELQKEIKDAYTQMNARVKALASWTGLEMAKRFIICGKIFERGAISIFTAERPYGTDVSTQQMTGASLYSAAVNAYRGFGESYRQFMEDVLIPPSASTKITARLRVLLSPITLHSTGPLGYEITPGGLGGRVRMHFADDVNMQLFKQLTNSVAVTVMPDEIKEYRKTPQFKKRTDLMINALRNNVMKQARILEDILVDKESQKTLGIPNVQTLKNRQQLDEAVKILSKPESKLENVEQFYPEEVFILVTSASYRSQPAYVTIDRLYEHESEPVRKLQMQLGVRIADTKALTKPVNQLYEIVSKIAPMNISPLDILTNARKYDLKTLNGKKTFLSDLGLQGAQLKQYLGSKLLFRDLLLAKYDKLYEAPGFGATQLTTIPLNLESAERIFNVAFRLPSNYYEILMLMLLYEYVNYIFDGGQPCTWKLKDMDANENVELSARLMKMIDNIKLDEVLFSDYIY</sequence>
<proteinExistence type="inferred from homology"/>
<dbReference type="Gene3D" id="1.10.357.80">
    <property type="match status" value="2"/>
</dbReference>
<comment type="similarity">
    <text evidence="2">Belongs to the reoviridae RNA-directed RNA polymerase family.</text>
</comment>
<dbReference type="GO" id="GO:0019079">
    <property type="term" value="P:viral genome replication"/>
    <property type="evidence" value="ECO:0007669"/>
    <property type="project" value="InterPro"/>
</dbReference>
<dbReference type="InterPro" id="IPR043502">
    <property type="entry name" value="DNA/RNA_pol_sf"/>
</dbReference>
<keyword evidence="8 13" id="KW-0547">Nucleotide-binding</keyword>
<evidence type="ECO:0000256" key="10">
    <source>
        <dbReference type="ARBA" id="ARBA00022884"/>
    </source>
</evidence>
<dbReference type="Pfam" id="PF02123">
    <property type="entry name" value="RdRP_4"/>
    <property type="match status" value="1"/>
</dbReference>
<evidence type="ECO:0000256" key="9">
    <source>
        <dbReference type="ARBA" id="ARBA00022844"/>
    </source>
</evidence>
<evidence type="ECO:0000313" key="15">
    <source>
        <dbReference type="EMBL" id="AXF38057.1"/>
    </source>
</evidence>